<dbReference type="InterPro" id="IPR009937">
    <property type="entry name" value="Phage_holin_3_6"/>
</dbReference>
<name>A0AAX2J0A5_KINKI</name>
<keyword evidence="1" id="KW-0812">Transmembrane</keyword>
<dbReference type="RefSeq" id="WP_003787153.1">
    <property type="nucleotide sequence ID" value="NZ_CP091518.1"/>
</dbReference>
<feature type="transmembrane region" description="Helical" evidence="1">
    <location>
        <begin position="74"/>
        <end position="95"/>
    </location>
</feature>
<organism evidence="2 3">
    <name type="scientific">Kingella kingae</name>
    <dbReference type="NCBI Taxonomy" id="504"/>
    <lineage>
        <taxon>Bacteria</taxon>
        <taxon>Pseudomonadati</taxon>
        <taxon>Pseudomonadota</taxon>
        <taxon>Betaproteobacteria</taxon>
        <taxon>Neisseriales</taxon>
        <taxon>Neisseriaceae</taxon>
        <taxon>Kingella</taxon>
    </lineage>
</organism>
<protein>
    <submittedName>
        <fullName evidence="2">Predicted membrane protein</fullName>
    </submittedName>
</protein>
<reference evidence="2 3" key="1">
    <citation type="submission" date="2018-06" db="EMBL/GenBank/DDBJ databases">
        <authorList>
            <consortium name="Pathogen Informatics"/>
            <person name="Doyle S."/>
        </authorList>
    </citation>
    <scope>NUCLEOTIDE SEQUENCE [LARGE SCALE GENOMIC DNA]</scope>
    <source>
        <strain evidence="2 3">NCTC10529</strain>
    </source>
</reference>
<dbReference type="Proteomes" id="UP000248598">
    <property type="component" value="Chromosome 1"/>
</dbReference>
<dbReference type="Pfam" id="PF07332">
    <property type="entry name" value="Phage_holin_3_6"/>
    <property type="match status" value="1"/>
</dbReference>
<evidence type="ECO:0000313" key="2">
    <source>
        <dbReference type="EMBL" id="SQH23999.1"/>
    </source>
</evidence>
<gene>
    <name evidence="2" type="ORF">NCTC10529_00143</name>
</gene>
<dbReference type="EMBL" id="LS483426">
    <property type="protein sequence ID" value="SQH23999.1"/>
    <property type="molecule type" value="Genomic_DNA"/>
</dbReference>
<proteinExistence type="predicted"/>
<evidence type="ECO:0000313" key="3">
    <source>
        <dbReference type="Proteomes" id="UP000248598"/>
    </source>
</evidence>
<evidence type="ECO:0000256" key="1">
    <source>
        <dbReference type="SAM" id="Phobius"/>
    </source>
</evidence>
<sequence length="130" mass="14880">MSIQKEYRLWKARWQQGGHLLWLRLQLLRLDVQGQLGDCIRIVVLAVAALVLLLVALLALLFGLNVILSPQAKIWVFFGLMTACLIAAIGLVWAIPMYWRRSNERVGQTLNDMQQDWVRIIGTNSESNHE</sequence>
<keyword evidence="1" id="KW-0472">Membrane</keyword>
<feature type="transmembrane region" description="Helical" evidence="1">
    <location>
        <begin position="42"/>
        <end position="68"/>
    </location>
</feature>
<keyword evidence="1" id="KW-1133">Transmembrane helix</keyword>
<dbReference type="GeneID" id="93261473"/>
<dbReference type="AlphaFoldDB" id="A0AAX2J0A5"/>
<accession>A0AAX2J0A5</accession>